<dbReference type="Proteomes" id="UP000765509">
    <property type="component" value="Unassembled WGS sequence"/>
</dbReference>
<evidence type="ECO:0000313" key="3">
    <source>
        <dbReference type="Proteomes" id="UP000765509"/>
    </source>
</evidence>
<sequence length="144" mass="16356">MLNCPILKLMTLFYLQKELTWTQGASVDIYKANQKAYNNALQHKEYQILADLWKNCMNSYLTVTKIPGTSQHLEVTQWMASIGGKEEYDAFNSRMEEKQPSTTKKSAKTSHSGQQQKFQHEKPATSSKQGKREGTSPKALQPAL</sequence>
<organism evidence="2 3">
    <name type="scientific">Austropuccinia psidii MF-1</name>
    <dbReference type="NCBI Taxonomy" id="1389203"/>
    <lineage>
        <taxon>Eukaryota</taxon>
        <taxon>Fungi</taxon>
        <taxon>Dikarya</taxon>
        <taxon>Basidiomycota</taxon>
        <taxon>Pucciniomycotina</taxon>
        <taxon>Pucciniomycetes</taxon>
        <taxon>Pucciniales</taxon>
        <taxon>Sphaerophragmiaceae</taxon>
        <taxon>Austropuccinia</taxon>
    </lineage>
</organism>
<dbReference type="AlphaFoldDB" id="A0A9Q3PXC8"/>
<dbReference type="EMBL" id="AVOT02100953">
    <property type="protein sequence ID" value="MBW0577593.1"/>
    <property type="molecule type" value="Genomic_DNA"/>
</dbReference>
<feature type="compositionally biased region" description="Basic and acidic residues" evidence="1">
    <location>
        <begin position="89"/>
        <end position="99"/>
    </location>
</feature>
<proteinExistence type="predicted"/>
<evidence type="ECO:0000313" key="2">
    <source>
        <dbReference type="EMBL" id="MBW0577593.1"/>
    </source>
</evidence>
<feature type="region of interest" description="Disordered" evidence="1">
    <location>
        <begin position="89"/>
        <end position="144"/>
    </location>
</feature>
<name>A0A9Q3PXC8_9BASI</name>
<protein>
    <submittedName>
        <fullName evidence="2">Uncharacterized protein</fullName>
    </submittedName>
</protein>
<gene>
    <name evidence="2" type="ORF">O181_117308</name>
</gene>
<evidence type="ECO:0000256" key="1">
    <source>
        <dbReference type="SAM" id="MobiDB-lite"/>
    </source>
</evidence>
<reference evidence="2" key="1">
    <citation type="submission" date="2021-03" db="EMBL/GenBank/DDBJ databases">
        <title>Draft genome sequence of rust myrtle Austropuccinia psidii MF-1, a brazilian biotype.</title>
        <authorList>
            <person name="Quecine M.C."/>
            <person name="Pachon D.M.R."/>
            <person name="Bonatelli M.L."/>
            <person name="Correr F.H."/>
            <person name="Franceschini L.M."/>
            <person name="Leite T.F."/>
            <person name="Margarido G.R.A."/>
            <person name="Almeida C.A."/>
            <person name="Ferrarezi J.A."/>
            <person name="Labate C.A."/>
        </authorList>
    </citation>
    <scope>NUCLEOTIDE SEQUENCE</scope>
    <source>
        <strain evidence="2">MF-1</strain>
    </source>
</reference>
<comment type="caution">
    <text evidence="2">The sequence shown here is derived from an EMBL/GenBank/DDBJ whole genome shotgun (WGS) entry which is preliminary data.</text>
</comment>
<accession>A0A9Q3PXC8</accession>
<keyword evidence="3" id="KW-1185">Reference proteome</keyword>